<evidence type="ECO:0000313" key="4">
    <source>
        <dbReference type="Proteomes" id="UP000252519"/>
    </source>
</evidence>
<sequence length="333" mass="37674">MQFPFTVSEVECIASWNSLGHTFFAARVGNHRGESYRCFIVDQTGTSGRIGISADASCQELTHIGAATTTLHYKQDHKIHPQCDFPEYMHATVGRVRQSWESIVSGRRNVIQNGYWVSSYKAKNDSVWTCLESRRLEHFVAIRAHVRRGCQTGYQCVQFHRRGHHMVQLSFGQISHNEYEDCTEIIVETRDTLVLHGAQEECPLRGRYSSPNCPHPVLYMGCQKPDEIQISSECNPIQKDSDVYSCAAHYEHGDDHYIVVRDELSTQLQCLKIHTSNAISVRIFDHVPCDPHSTTAALPSLSINVSSTGLLLFAPDRLPITCCEVSVRFSRFN</sequence>
<dbReference type="STRING" id="29170.A0A368G5E5"/>
<accession>A0A368G5E5</accession>
<evidence type="ECO:0000259" key="2">
    <source>
        <dbReference type="Pfam" id="PF23070"/>
    </source>
</evidence>
<evidence type="ECO:0000259" key="1">
    <source>
        <dbReference type="Pfam" id="PF23069"/>
    </source>
</evidence>
<protein>
    <submittedName>
        <fullName evidence="3">Uncharacterized protein</fullName>
    </submittedName>
</protein>
<dbReference type="Pfam" id="PF23070">
    <property type="entry name" value="DUF7043"/>
    <property type="match status" value="1"/>
</dbReference>
<evidence type="ECO:0000313" key="3">
    <source>
        <dbReference type="EMBL" id="RCN38519.1"/>
    </source>
</evidence>
<reference evidence="3 4" key="1">
    <citation type="submission" date="2014-10" db="EMBL/GenBank/DDBJ databases">
        <title>Draft genome of the hookworm Ancylostoma caninum.</title>
        <authorList>
            <person name="Mitreva M."/>
        </authorList>
    </citation>
    <scope>NUCLEOTIDE SEQUENCE [LARGE SCALE GENOMIC DNA]</scope>
    <source>
        <strain evidence="3 4">Baltimore</strain>
    </source>
</reference>
<name>A0A368G5E5_ANCCA</name>
<dbReference type="PANTHER" id="PTHR22255:SF9">
    <property type="entry name" value="LP06548P"/>
    <property type="match status" value="1"/>
</dbReference>
<dbReference type="Proteomes" id="UP000252519">
    <property type="component" value="Unassembled WGS sequence"/>
</dbReference>
<feature type="domain" description="DUF7042" evidence="1">
    <location>
        <begin position="8"/>
        <end position="74"/>
    </location>
</feature>
<proteinExistence type="predicted"/>
<gene>
    <name evidence="3" type="ORF">ANCCAN_15550</name>
</gene>
<dbReference type="OrthoDB" id="9979716at2759"/>
<feature type="domain" description="DUF7043" evidence="2">
    <location>
        <begin position="80"/>
        <end position="183"/>
    </location>
</feature>
<organism evidence="3 4">
    <name type="scientific">Ancylostoma caninum</name>
    <name type="common">Dog hookworm</name>
    <dbReference type="NCBI Taxonomy" id="29170"/>
    <lineage>
        <taxon>Eukaryota</taxon>
        <taxon>Metazoa</taxon>
        <taxon>Ecdysozoa</taxon>
        <taxon>Nematoda</taxon>
        <taxon>Chromadorea</taxon>
        <taxon>Rhabditida</taxon>
        <taxon>Rhabditina</taxon>
        <taxon>Rhabditomorpha</taxon>
        <taxon>Strongyloidea</taxon>
        <taxon>Ancylostomatidae</taxon>
        <taxon>Ancylostomatinae</taxon>
        <taxon>Ancylostoma</taxon>
    </lineage>
</organism>
<comment type="caution">
    <text evidence="3">The sequence shown here is derived from an EMBL/GenBank/DDBJ whole genome shotgun (WGS) entry which is preliminary data.</text>
</comment>
<dbReference type="InterPro" id="IPR055470">
    <property type="entry name" value="DUF7042"/>
</dbReference>
<dbReference type="AlphaFoldDB" id="A0A368G5E5"/>
<dbReference type="InterPro" id="IPR055471">
    <property type="entry name" value="DUF7043"/>
</dbReference>
<dbReference type="EMBL" id="JOJR01000393">
    <property type="protein sequence ID" value="RCN38519.1"/>
    <property type="molecule type" value="Genomic_DNA"/>
</dbReference>
<dbReference type="PANTHER" id="PTHR22255">
    <property type="entry name" value="LP06548P"/>
    <property type="match status" value="1"/>
</dbReference>
<dbReference type="Pfam" id="PF23069">
    <property type="entry name" value="DUF7042"/>
    <property type="match status" value="1"/>
</dbReference>
<keyword evidence="4" id="KW-1185">Reference proteome</keyword>